<evidence type="ECO:0000256" key="2">
    <source>
        <dbReference type="HAMAP-Rule" id="MF_00055"/>
    </source>
</evidence>
<evidence type="ECO:0000313" key="3">
    <source>
        <dbReference type="EMBL" id="RRG20056.1"/>
    </source>
</evidence>
<organism evidence="3 4">
    <name type="scientific">Ancylomarina euxinus</name>
    <dbReference type="NCBI Taxonomy" id="2283627"/>
    <lineage>
        <taxon>Bacteria</taxon>
        <taxon>Pseudomonadati</taxon>
        <taxon>Bacteroidota</taxon>
        <taxon>Bacteroidia</taxon>
        <taxon>Marinilabiliales</taxon>
        <taxon>Marinifilaceae</taxon>
        <taxon>Ancylomarina</taxon>
    </lineage>
</organism>
<accession>A0A425XYR4</accession>
<dbReference type="EMBL" id="QQWG01000015">
    <property type="protein sequence ID" value="RRG20056.1"/>
    <property type="molecule type" value="Genomic_DNA"/>
</dbReference>
<protein>
    <recommendedName>
        <fullName evidence="2">MEMO1 family protein DWB61_13525</fullName>
    </recommendedName>
</protein>
<keyword evidence="4" id="KW-1185">Reference proteome</keyword>
<comment type="similarity">
    <text evidence="1 2">Belongs to the MEMO1 family.</text>
</comment>
<dbReference type="HAMAP" id="MF_00055">
    <property type="entry name" value="MEMO1"/>
    <property type="match status" value="1"/>
</dbReference>
<reference evidence="3 4" key="1">
    <citation type="submission" date="2018-07" db="EMBL/GenBank/DDBJ databases">
        <title>Draft genome sequence of Ancylomarina sp. M1P.</title>
        <authorList>
            <person name="Yadav S."/>
            <person name="Villanueva L."/>
            <person name="Damste J.S.S."/>
        </authorList>
    </citation>
    <scope>NUCLEOTIDE SEQUENCE [LARGE SCALE GENOMIC DNA]</scope>
    <source>
        <strain evidence="3 4">M1P</strain>
    </source>
</reference>
<dbReference type="PANTHER" id="PTHR11060">
    <property type="entry name" value="PROTEIN MEMO1"/>
    <property type="match status" value="1"/>
</dbReference>
<name>A0A425XYR4_9BACT</name>
<sequence length="281" mass="31802">MKVRRASVAGTFYPKQPERIKGMVQHILSKESKLIDYSLGKNHILGGVVPHAGYMYSGYEAIHLYELIRYSQIQFDTIIILNPNHSAYLDEEVSVAGSDAWETPLGKVKVDIEFGKMLNLPMNTVAHQAEHSAEVQIPFLQLLLREGFKILPICMNHQTIECARNLALSIVDANKILKRKLLVLASSDFSHYVSPDLGFRLDHLVVQGIQKMNTEQIFNEITRHRISVCGFGPIMTLVEYLQLLYKDVKVKVLRQGNSGDITSSNSVVDYFSIMFYLPSFV</sequence>
<dbReference type="NCBIfam" id="TIGR04336">
    <property type="entry name" value="AmmeMemoSam_B"/>
    <property type="match status" value="1"/>
</dbReference>
<dbReference type="Proteomes" id="UP000285794">
    <property type="component" value="Unassembled WGS sequence"/>
</dbReference>
<comment type="caution">
    <text evidence="3">The sequence shown here is derived from an EMBL/GenBank/DDBJ whole genome shotgun (WGS) entry which is preliminary data.</text>
</comment>
<dbReference type="Gene3D" id="3.40.830.10">
    <property type="entry name" value="LigB-like"/>
    <property type="match status" value="1"/>
</dbReference>
<gene>
    <name evidence="3" type="primary">amrB</name>
    <name evidence="3" type="ORF">DWB61_13525</name>
</gene>
<dbReference type="Pfam" id="PF01875">
    <property type="entry name" value="Memo"/>
    <property type="match status" value="1"/>
</dbReference>
<evidence type="ECO:0000313" key="4">
    <source>
        <dbReference type="Proteomes" id="UP000285794"/>
    </source>
</evidence>
<dbReference type="CDD" id="cd07361">
    <property type="entry name" value="MEMO_like"/>
    <property type="match status" value="1"/>
</dbReference>
<dbReference type="InterPro" id="IPR002737">
    <property type="entry name" value="MEMO1_fam"/>
</dbReference>
<dbReference type="PANTHER" id="PTHR11060:SF0">
    <property type="entry name" value="PROTEIN MEMO1"/>
    <property type="match status" value="1"/>
</dbReference>
<dbReference type="OrthoDB" id="9785549at2"/>
<proteinExistence type="inferred from homology"/>
<evidence type="ECO:0000256" key="1">
    <source>
        <dbReference type="ARBA" id="ARBA00006315"/>
    </source>
</evidence>
<dbReference type="AlphaFoldDB" id="A0A425XYR4"/>
<dbReference type="RefSeq" id="WP_125031420.1">
    <property type="nucleotide sequence ID" value="NZ_JAPXVP010000013.1"/>
</dbReference>